<dbReference type="Proteomes" id="UP000039324">
    <property type="component" value="Unassembled WGS sequence"/>
</dbReference>
<sequence>MATLRRPSALFVCDLQERFAHVVANFPDIVRSARLMVDVCRTMRIPIVVTEQNPERLGKTVDDLGPLDNAAIKVNKMQFSMVTPQVSAWLRENHVKDVVLVGIETHVCVHQSALDLLGIGVTVHVVCDAVGSQRPMDMDVALQQMARDGVRLTTSEAIAFRLLGTADDLNFKNVSALLKARHAQR</sequence>
<evidence type="ECO:0000313" key="3">
    <source>
        <dbReference type="EMBL" id="CEO98834.1"/>
    </source>
</evidence>
<feature type="domain" description="Isochorismatase-like" evidence="2">
    <location>
        <begin position="8"/>
        <end position="156"/>
    </location>
</feature>
<proteinExistence type="inferred from homology"/>
<dbReference type="Pfam" id="PF00857">
    <property type="entry name" value="Isochorismatase"/>
    <property type="match status" value="1"/>
</dbReference>
<evidence type="ECO:0000313" key="4">
    <source>
        <dbReference type="EMBL" id="SPR00546.1"/>
    </source>
</evidence>
<dbReference type="SUPFAM" id="SSF52499">
    <property type="entry name" value="Isochorismatase-like hydrolases"/>
    <property type="match status" value="1"/>
</dbReference>
<evidence type="ECO:0000313" key="6">
    <source>
        <dbReference type="Proteomes" id="UP000290189"/>
    </source>
</evidence>
<dbReference type="PANTHER" id="PTHR14119">
    <property type="entry name" value="HYDROLASE"/>
    <property type="match status" value="1"/>
</dbReference>
<name>A0A0G4IUM6_PLABS</name>
<accession>A0A0G4IUM6</accession>
<comment type="similarity">
    <text evidence="1">Belongs to the isochorismatase family.</text>
</comment>
<geneLocation type="mitochondrion" evidence="4"/>
<evidence type="ECO:0000259" key="2">
    <source>
        <dbReference type="Pfam" id="PF00857"/>
    </source>
</evidence>
<dbReference type="STRING" id="37360.A0A0G4IUM6"/>
<dbReference type="InterPro" id="IPR000868">
    <property type="entry name" value="Isochorismatase-like_dom"/>
</dbReference>
<dbReference type="OMA" id="QHACANI"/>
<reference evidence="4 6" key="2">
    <citation type="submission" date="2018-03" db="EMBL/GenBank/DDBJ databases">
        <authorList>
            <person name="Fogelqvist J."/>
        </authorList>
    </citation>
    <scope>NUCLEOTIDE SEQUENCE [LARGE SCALE GENOMIC DNA]</scope>
</reference>
<gene>
    <name evidence="3" type="ORF">PBRA_006948</name>
    <name evidence="4" type="ORF">PLBR_LOCUS7761</name>
</gene>
<reference evidence="3 5" key="1">
    <citation type="submission" date="2015-02" db="EMBL/GenBank/DDBJ databases">
        <authorList>
            <person name="Chooi Y.-H."/>
        </authorList>
    </citation>
    <scope>NUCLEOTIDE SEQUENCE [LARGE SCALE GENOMIC DNA]</scope>
    <source>
        <strain evidence="3">E3</strain>
    </source>
</reference>
<dbReference type="InterPro" id="IPR036380">
    <property type="entry name" value="Isochorismatase-like_sf"/>
</dbReference>
<organism evidence="3 5">
    <name type="scientific">Plasmodiophora brassicae</name>
    <name type="common">Clubroot disease agent</name>
    <dbReference type="NCBI Taxonomy" id="37360"/>
    <lineage>
        <taxon>Eukaryota</taxon>
        <taxon>Sar</taxon>
        <taxon>Rhizaria</taxon>
        <taxon>Endomyxa</taxon>
        <taxon>Phytomyxea</taxon>
        <taxon>Plasmodiophorida</taxon>
        <taxon>Plasmodiophoridae</taxon>
        <taxon>Plasmodiophora</taxon>
    </lineage>
</organism>
<dbReference type="EMBL" id="OVEO01000014">
    <property type="protein sequence ID" value="SPR00546.1"/>
    <property type="molecule type" value="Genomic_DNA"/>
</dbReference>
<dbReference type="EMBL" id="CDSF01000087">
    <property type="protein sequence ID" value="CEO98834.1"/>
    <property type="molecule type" value="Genomic_DNA"/>
</dbReference>
<dbReference type="InterPro" id="IPR050993">
    <property type="entry name" value="Isochorismatase_domain"/>
</dbReference>
<dbReference type="Gene3D" id="3.40.50.850">
    <property type="entry name" value="Isochorismatase-like"/>
    <property type="match status" value="1"/>
</dbReference>
<dbReference type="AlphaFoldDB" id="A0A0G4IUM6"/>
<dbReference type="OrthoDB" id="269496at2759"/>
<evidence type="ECO:0000313" key="5">
    <source>
        <dbReference type="Proteomes" id="UP000039324"/>
    </source>
</evidence>
<keyword evidence="4" id="KW-0496">Mitochondrion</keyword>
<protein>
    <recommendedName>
        <fullName evidence="2">Isochorismatase-like domain-containing protein</fullName>
    </recommendedName>
</protein>
<evidence type="ECO:0000256" key="1">
    <source>
        <dbReference type="ARBA" id="ARBA00006336"/>
    </source>
</evidence>
<keyword evidence="5" id="KW-1185">Reference proteome</keyword>
<dbReference type="Proteomes" id="UP000290189">
    <property type="component" value="Unassembled WGS sequence"/>
</dbReference>
<dbReference type="PANTHER" id="PTHR14119:SF3">
    <property type="entry name" value="ISOCHORISMATASE DOMAIN-CONTAINING PROTEIN 2"/>
    <property type="match status" value="1"/>
</dbReference>